<dbReference type="Proteomes" id="UP001469553">
    <property type="component" value="Unassembled WGS sequence"/>
</dbReference>
<comment type="caution">
    <text evidence="1">The sequence shown here is derived from an EMBL/GenBank/DDBJ whole genome shotgun (WGS) entry which is preliminary data.</text>
</comment>
<protein>
    <submittedName>
        <fullName evidence="1">Uncharacterized protein</fullName>
    </submittedName>
</protein>
<keyword evidence="2" id="KW-1185">Reference proteome</keyword>
<evidence type="ECO:0000313" key="2">
    <source>
        <dbReference type="Proteomes" id="UP001469553"/>
    </source>
</evidence>
<organism evidence="1 2">
    <name type="scientific">Ameca splendens</name>
    <dbReference type="NCBI Taxonomy" id="208324"/>
    <lineage>
        <taxon>Eukaryota</taxon>
        <taxon>Metazoa</taxon>
        <taxon>Chordata</taxon>
        <taxon>Craniata</taxon>
        <taxon>Vertebrata</taxon>
        <taxon>Euteleostomi</taxon>
        <taxon>Actinopterygii</taxon>
        <taxon>Neopterygii</taxon>
        <taxon>Teleostei</taxon>
        <taxon>Neoteleostei</taxon>
        <taxon>Acanthomorphata</taxon>
        <taxon>Ovalentaria</taxon>
        <taxon>Atherinomorphae</taxon>
        <taxon>Cyprinodontiformes</taxon>
        <taxon>Goodeidae</taxon>
        <taxon>Ameca</taxon>
    </lineage>
</organism>
<evidence type="ECO:0000313" key="1">
    <source>
        <dbReference type="EMBL" id="MEQ2295336.1"/>
    </source>
</evidence>
<gene>
    <name evidence="1" type="ORF">AMECASPLE_013054</name>
</gene>
<accession>A0ABV0YPG3</accession>
<dbReference type="EMBL" id="JAHRIP010038462">
    <property type="protein sequence ID" value="MEQ2295336.1"/>
    <property type="molecule type" value="Genomic_DNA"/>
</dbReference>
<name>A0ABV0YPG3_9TELE</name>
<reference evidence="1 2" key="1">
    <citation type="submission" date="2021-06" db="EMBL/GenBank/DDBJ databases">
        <authorList>
            <person name="Palmer J.M."/>
        </authorList>
    </citation>
    <scope>NUCLEOTIDE SEQUENCE [LARGE SCALE GENOMIC DNA]</scope>
    <source>
        <strain evidence="1 2">AS_MEX2019</strain>
        <tissue evidence="1">Muscle</tissue>
    </source>
</reference>
<proteinExistence type="predicted"/>
<sequence length="113" mass="13167">MGNKIIQTNLGSCEKVTAPLIQIVILLHPGLITAFRIKRSFKSLLTEPDSMKWAKRDLKKQESNWSKSYSKTKTTTKKTDHKRLSHICQQYLEVLQDFWEDILWTGNTNVDLF</sequence>